<protein>
    <submittedName>
        <fullName evidence="2">CAAX prenyl protease-like protein</fullName>
    </submittedName>
</protein>
<gene>
    <name evidence="2" type="ORF">FHX34_103640</name>
</gene>
<dbReference type="PANTHER" id="PTHR35797:SF1">
    <property type="entry name" value="PROTEASE"/>
    <property type="match status" value="1"/>
</dbReference>
<keyword evidence="2" id="KW-0378">Hydrolase</keyword>
<proteinExistence type="predicted"/>
<dbReference type="AlphaFoldDB" id="A0A561WB66"/>
<dbReference type="GO" id="GO:0004175">
    <property type="term" value="F:endopeptidase activity"/>
    <property type="evidence" value="ECO:0007669"/>
    <property type="project" value="UniProtKB-ARBA"/>
</dbReference>
<sequence length="300" mass="31781">MHCASMFRSQVDGRGRTLADTGRTLLKAGPPVLARLSDRAASIVFVLLVLGVSLGTADVAGGLILALSPLLVVLVMLLLVTREGYTRDGWRRLGMGRLGLRYWPLTIATTAGVCLLATVGVVAFGFARFAAPQQPWLADVLALCAAGPVLAFAEEIGWRGYLQPRLAFLGERAAMLTVGVVWIGWHLPYILSTPNYHSDGNRVVVLTLFSGSVIAFSFLIGHLRTMSASVWPAVLAHFTHNATFAALTIPIATEQPVVVNEYLSGDSGLFVMLGTAACAAAIGVSRAQAARLSLRASARG</sequence>
<name>A0A561WB66_ACTTI</name>
<comment type="caution">
    <text evidence="2">The sequence shown here is derived from an EMBL/GenBank/DDBJ whole genome shotgun (WGS) entry which is preliminary data.</text>
</comment>
<dbReference type="GO" id="GO:0080120">
    <property type="term" value="P:CAAX-box protein maturation"/>
    <property type="evidence" value="ECO:0007669"/>
    <property type="project" value="UniProtKB-ARBA"/>
</dbReference>
<dbReference type="Proteomes" id="UP000320239">
    <property type="component" value="Unassembled WGS sequence"/>
</dbReference>
<accession>A0A561WB66</accession>
<reference evidence="2 3" key="1">
    <citation type="submission" date="2019-06" db="EMBL/GenBank/DDBJ databases">
        <title>Sequencing the genomes of 1000 actinobacteria strains.</title>
        <authorList>
            <person name="Klenk H.-P."/>
        </authorList>
    </citation>
    <scope>NUCLEOTIDE SEQUENCE [LARGE SCALE GENOMIC DNA]</scope>
    <source>
        <strain evidence="2 3">DSM 43866</strain>
    </source>
</reference>
<keyword evidence="2" id="KW-0645">Protease</keyword>
<dbReference type="InterPro" id="IPR042150">
    <property type="entry name" value="MmRce1-like"/>
</dbReference>
<feature type="domain" description="CAAX prenyl protease 2/Lysostaphin resistance protein A-like" evidence="1">
    <location>
        <begin position="140"/>
        <end position="242"/>
    </location>
</feature>
<dbReference type="GO" id="GO:0006508">
    <property type="term" value="P:proteolysis"/>
    <property type="evidence" value="ECO:0007669"/>
    <property type="project" value="UniProtKB-KW"/>
</dbReference>
<organism evidence="2 3">
    <name type="scientific">Actinoplanes teichomyceticus</name>
    <dbReference type="NCBI Taxonomy" id="1867"/>
    <lineage>
        <taxon>Bacteria</taxon>
        <taxon>Bacillati</taxon>
        <taxon>Actinomycetota</taxon>
        <taxon>Actinomycetes</taxon>
        <taxon>Micromonosporales</taxon>
        <taxon>Micromonosporaceae</taxon>
        <taxon>Actinoplanes</taxon>
    </lineage>
</organism>
<dbReference type="InterPro" id="IPR003675">
    <property type="entry name" value="Rce1/LyrA-like_dom"/>
</dbReference>
<evidence type="ECO:0000259" key="1">
    <source>
        <dbReference type="Pfam" id="PF02517"/>
    </source>
</evidence>
<dbReference type="PANTHER" id="PTHR35797">
    <property type="entry name" value="PROTEASE-RELATED"/>
    <property type="match status" value="1"/>
</dbReference>
<evidence type="ECO:0000313" key="2">
    <source>
        <dbReference type="EMBL" id="TWG21110.1"/>
    </source>
</evidence>
<keyword evidence="3" id="KW-1185">Reference proteome</keyword>
<dbReference type="OrthoDB" id="3693644at2"/>
<dbReference type="Pfam" id="PF02517">
    <property type="entry name" value="Rce1-like"/>
    <property type="match status" value="1"/>
</dbReference>
<evidence type="ECO:0000313" key="3">
    <source>
        <dbReference type="Proteomes" id="UP000320239"/>
    </source>
</evidence>
<dbReference type="EMBL" id="VIWY01000003">
    <property type="protein sequence ID" value="TWG21110.1"/>
    <property type="molecule type" value="Genomic_DNA"/>
</dbReference>